<feature type="transmembrane region" description="Helical" evidence="1">
    <location>
        <begin position="12"/>
        <end position="29"/>
    </location>
</feature>
<evidence type="ECO:0000256" key="1">
    <source>
        <dbReference type="SAM" id="Phobius"/>
    </source>
</evidence>
<dbReference type="RefSeq" id="WP_089987122.1">
    <property type="nucleotide sequence ID" value="NZ_BJOM01000003.1"/>
</dbReference>
<evidence type="ECO:0000313" key="3">
    <source>
        <dbReference type="Proteomes" id="UP000199410"/>
    </source>
</evidence>
<accession>A0A1H9QLJ8</accession>
<protein>
    <submittedName>
        <fullName evidence="2">Uncharacterized protein</fullName>
    </submittedName>
</protein>
<proteinExistence type="predicted"/>
<keyword evidence="1" id="KW-0812">Transmembrane</keyword>
<comment type="caution">
    <text evidence="2">The sequence shown here is derived from an EMBL/GenBank/DDBJ whole genome shotgun (WGS) entry which is preliminary data.</text>
</comment>
<keyword evidence="1" id="KW-1133">Transmembrane helix</keyword>
<keyword evidence="1" id="KW-0472">Membrane</keyword>
<gene>
    <name evidence="2" type="ORF">SAMN02787113_04204</name>
</gene>
<evidence type="ECO:0000313" key="2">
    <source>
        <dbReference type="EMBL" id="SER61287.1"/>
    </source>
</evidence>
<reference evidence="2 3" key="1">
    <citation type="submission" date="2016-10" db="EMBL/GenBank/DDBJ databases">
        <authorList>
            <person name="Varghese N."/>
            <person name="Submissions S."/>
        </authorList>
    </citation>
    <scope>NUCLEOTIDE SEQUENCE [LARGE SCALE GENOMIC DNA]</scope>
    <source>
        <strain evidence="2 3">TC-13</strain>
    </source>
</reference>
<sequence length="73" mass="8550">MDEKKYGKWQVLAIILMIALLVAAFVLFFSGHYMVGFVLFGVFMLLLNFVSSWKALNNSEYVYLKNHKNNVKW</sequence>
<feature type="transmembrane region" description="Helical" evidence="1">
    <location>
        <begin position="35"/>
        <end position="56"/>
    </location>
</feature>
<organism evidence="2 3">
    <name type="scientific">Lysinibacillus fusiformis</name>
    <dbReference type="NCBI Taxonomy" id="28031"/>
    <lineage>
        <taxon>Bacteria</taxon>
        <taxon>Bacillati</taxon>
        <taxon>Bacillota</taxon>
        <taxon>Bacilli</taxon>
        <taxon>Bacillales</taxon>
        <taxon>Bacillaceae</taxon>
        <taxon>Lysinibacillus</taxon>
    </lineage>
</organism>
<dbReference type="AlphaFoldDB" id="A0A1H9QLJ8"/>
<name>A0A1H9QLJ8_9BACI</name>
<dbReference type="Proteomes" id="UP000199410">
    <property type="component" value="Unassembled WGS sequence"/>
</dbReference>
<dbReference type="EMBL" id="FOEL01000019">
    <property type="protein sequence ID" value="SER61287.1"/>
    <property type="molecule type" value="Genomic_DNA"/>
</dbReference>